<evidence type="ECO:0000313" key="2">
    <source>
        <dbReference type="EMBL" id="KAG0480104.1"/>
    </source>
</evidence>
<dbReference type="PANTHER" id="PTHR31722:SF62">
    <property type="entry name" value="EMB|CAB62433.1"/>
    <property type="match status" value="1"/>
</dbReference>
<gene>
    <name evidence="2" type="ORF">HPP92_010962</name>
</gene>
<name>A0A835R105_VANPL</name>
<dbReference type="EMBL" id="JADCNL010000005">
    <property type="protein sequence ID" value="KAG0480104.1"/>
    <property type="molecule type" value="Genomic_DNA"/>
</dbReference>
<dbReference type="PANTHER" id="PTHR31722">
    <property type="entry name" value="OS06G0675200 PROTEIN"/>
    <property type="match status" value="1"/>
</dbReference>
<sequence>MLNDHHGLCGAQLPTSPRISFSKDFTLKPPKPSSPTASDQDFEFGVGSRPMIAADELFFKGRMLPLLDPPQPPVSSRAVTPLD</sequence>
<dbReference type="Proteomes" id="UP000636800">
    <property type="component" value="Chromosome 5"/>
</dbReference>
<accession>A0A835R105</accession>
<comment type="caution">
    <text evidence="2">The sequence shown here is derived from an EMBL/GenBank/DDBJ whole genome shotgun (WGS) entry which is preliminary data.</text>
</comment>
<keyword evidence="3" id="KW-1185">Reference proteome</keyword>
<dbReference type="AlphaFoldDB" id="A0A835R105"/>
<proteinExistence type="predicted"/>
<evidence type="ECO:0000313" key="3">
    <source>
        <dbReference type="Proteomes" id="UP000636800"/>
    </source>
</evidence>
<reference evidence="2 3" key="1">
    <citation type="journal article" date="2020" name="Nat. Food">
        <title>A phased Vanilla planifolia genome enables genetic improvement of flavour and production.</title>
        <authorList>
            <person name="Hasing T."/>
            <person name="Tang H."/>
            <person name="Brym M."/>
            <person name="Khazi F."/>
            <person name="Huang T."/>
            <person name="Chambers A.H."/>
        </authorList>
    </citation>
    <scope>NUCLEOTIDE SEQUENCE [LARGE SCALE GENOMIC DNA]</scope>
    <source>
        <tissue evidence="2">Leaf</tissue>
    </source>
</reference>
<dbReference type="OrthoDB" id="28755at2759"/>
<protein>
    <submittedName>
        <fullName evidence="2">Uncharacterized protein</fullName>
    </submittedName>
</protein>
<feature type="region of interest" description="Disordered" evidence="1">
    <location>
        <begin position="1"/>
        <end position="41"/>
    </location>
</feature>
<evidence type="ECO:0000256" key="1">
    <source>
        <dbReference type="SAM" id="MobiDB-lite"/>
    </source>
</evidence>
<organism evidence="2 3">
    <name type="scientific">Vanilla planifolia</name>
    <name type="common">Vanilla</name>
    <dbReference type="NCBI Taxonomy" id="51239"/>
    <lineage>
        <taxon>Eukaryota</taxon>
        <taxon>Viridiplantae</taxon>
        <taxon>Streptophyta</taxon>
        <taxon>Embryophyta</taxon>
        <taxon>Tracheophyta</taxon>
        <taxon>Spermatophyta</taxon>
        <taxon>Magnoliopsida</taxon>
        <taxon>Liliopsida</taxon>
        <taxon>Asparagales</taxon>
        <taxon>Orchidaceae</taxon>
        <taxon>Vanilloideae</taxon>
        <taxon>Vanilleae</taxon>
        <taxon>Vanilla</taxon>
    </lineage>
</organism>